<dbReference type="EMBL" id="JBHLTF010000031">
    <property type="protein sequence ID" value="MFC0718219.1"/>
    <property type="molecule type" value="Genomic_DNA"/>
</dbReference>
<accession>A0ABV6SYN6</accession>
<name>A0ABV6SYN6_9GAMM</name>
<evidence type="ECO:0000313" key="1">
    <source>
        <dbReference type="EMBL" id="MFC0718219.1"/>
    </source>
</evidence>
<evidence type="ECO:0000313" key="2">
    <source>
        <dbReference type="Proteomes" id="UP001589898"/>
    </source>
</evidence>
<gene>
    <name evidence="1" type="ORF">ACFFFU_10745</name>
</gene>
<proteinExistence type="predicted"/>
<sequence length="113" mass="10597">MPVIVIPVIVGALALASPPAEPVAVEGFGQALAGQALAAMRGGDSSNVVVVEANNTGTVDGNSAVGTVGGANTVTGGAFGNAAGINTVIQNSGANVLIQSGTAVNVQFGGGGP</sequence>
<dbReference type="Proteomes" id="UP001589898">
    <property type="component" value="Unassembled WGS sequence"/>
</dbReference>
<protein>
    <recommendedName>
        <fullName evidence="3">Curlin</fullName>
    </recommendedName>
</protein>
<keyword evidence="2" id="KW-1185">Reference proteome</keyword>
<dbReference type="RefSeq" id="WP_189494179.1">
    <property type="nucleotide sequence ID" value="NZ_BMZT01000001.1"/>
</dbReference>
<reference evidence="1 2" key="1">
    <citation type="submission" date="2024-09" db="EMBL/GenBank/DDBJ databases">
        <authorList>
            <person name="Sun Q."/>
            <person name="Mori K."/>
        </authorList>
    </citation>
    <scope>NUCLEOTIDE SEQUENCE [LARGE SCALE GENOMIC DNA]</scope>
    <source>
        <strain evidence="1 2">KCTC 52403</strain>
    </source>
</reference>
<evidence type="ECO:0008006" key="3">
    <source>
        <dbReference type="Google" id="ProtNLM"/>
    </source>
</evidence>
<organism evidence="1 2">
    <name type="scientific">Luteimonas padinae</name>
    <dbReference type="NCBI Taxonomy" id="1714359"/>
    <lineage>
        <taxon>Bacteria</taxon>
        <taxon>Pseudomonadati</taxon>
        <taxon>Pseudomonadota</taxon>
        <taxon>Gammaproteobacteria</taxon>
        <taxon>Lysobacterales</taxon>
        <taxon>Lysobacteraceae</taxon>
        <taxon>Luteimonas</taxon>
    </lineage>
</organism>
<comment type="caution">
    <text evidence="1">The sequence shown here is derived from an EMBL/GenBank/DDBJ whole genome shotgun (WGS) entry which is preliminary data.</text>
</comment>